<dbReference type="Proteomes" id="UP000324767">
    <property type="component" value="Unassembled WGS sequence"/>
</dbReference>
<evidence type="ECO:0000313" key="3">
    <source>
        <dbReference type="EMBL" id="KAA6408258.1"/>
    </source>
</evidence>
<feature type="region of interest" description="Disordered" evidence="1">
    <location>
        <begin position="48"/>
        <end position="95"/>
    </location>
</feature>
<sequence length="229" mass="24198">MLPTTLLTVAWLAQIVAAWPQDSSSRIVGHELFAAVLHSVSNLVGPARDISNSRATPPSPQPSATTSSGAATAMASGTTTTPATTSSEKPSDTLTTISTIPSATTKFGNKVNKIATQIQPSSAPATTVSSTTTSLPPSANAIIVNISTTLLLTPTSIPITLSSLADPETPPDTTNPFPTPPIILPLHNHNPRHRHRPINPDTPHAFQLHPLRELFQHRHRQHICAASLR</sequence>
<name>A0A5M8PH01_9LECA</name>
<feature type="chain" id="PRO_5024408405" evidence="2">
    <location>
        <begin position="19"/>
        <end position="229"/>
    </location>
</feature>
<feature type="signal peptide" evidence="2">
    <location>
        <begin position="1"/>
        <end position="18"/>
    </location>
</feature>
<feature type="compositionally biased region" description="Low complexity" evidence="1">
    <location>
        <begin position="62"/>
        <end position="87"/>
    </location>
</feature>
<reference evidence="3 4" key="1">
    <citation type="submission" date="2019-09" db="EMBL/GenBank/DDBJ databases">
        <title>The hologenome of the rock-dwelling lichen Lasallia pustulata.</title>
        <authorList>
            <person name="Greshake Tzovaras B."/>
            <person name="Segers F."/>
            <person name="Bicker A."/>
            <person name="Dal Grande F."/>
            <person name="Otte J."/>
            <person name="Hankeln T."/>
            <person name="Schmitt I."/>
            <person name="Ebersberger I."/>
        </authorList>
    </citation>
    <scope>NUCLEOTIDE SEQUENCE [LARGE SCALE GENOMIC DNA]</scope>
    <source>
        <strain evidence="3">A1-1</strain>
    </source>
</reference>
<organism evidence="3 4">
    <name type="scientific">Lasallia pustulata</name>
    <dbReference type="NCBI Taxonomy" id="136370"/>
    <lineage>
        <taxon>Eukaryota</taxon>
        <taxon>Fungi</taxon>
        <taxon>Dikarya</taxon>
        <taxon>Ascomycota</taxon>
        <taxon>Pezizomycotina</taxon>
        <taxon>Lecanoromycetes</taxon>
        <taxon>OSLEUM clade</taxon>
        <taxon>Umbilicariomycetidae</taxon>
        <taxon>Umbilicariales</taxon>
        <taxon>Umbilicariaceae</taxon>
        <taxon>Lasallia</taxon>
    </lineage>
</organism>
<dbReference type="AlphaFoldDB" id="A0A5M8PH01"/>
<dbReference type="EMBL" id="VXIT01000014">
    <property type="protein sequence ID" value="KAA6408258.1"/>
    <property type="molecule type" value="Genomic_DNA"/>
</dbReference>
<evidence type="ECO:0000256" key="1">
    <source>
        <dbReference type="SAM" id="MobiDB-lite"/>
    </source>
</evidence>
<accession>A0A5M8PH01</accession>
<protein>
    <submittedName>
        <fullName evidence="3">Uncharacterized protein</fullName>
    </submittedName>
</protein>
<proteinExistence type="predicted"/>
<gene>
    <name evidence="3" type="ORF">FRX48_08000</name>
</gene>
<evidence type="ECO:0000313" key="4">
    <source>
        <dbReference type="Proteomes" id="UP000324767"/>
    </source>
</evidence>
<keyword evidence="2" id="KW-0732">Signal</keyword>
<evidence type="ECO:0000256" key="2">
    <source>
        <dbReference type="SAM" id="SignalP"/>
    </source>
</evidence>
<comment type="caution">
    <text evidence="3">The sequence shown here is derived from an EMBL/GenBank/DDBJ whole genome shotgun (WGS) entry which is preliminary data.</text>
</comment>